<keyword evidence="8" id="KW-1185">Reference proteome</keyword>
<feature type="signal peptide" evidence="5">
    <location>
        <begin position="1"/>
        <end position="25"/>
    </location>
</feature>
<dbReference type="GO" id="GO:0016491">
    <property type="term" value="F:oxidoreductase activity"/>
    <property type="evidence" value="ECO:0007669"/>
    <property type="project" value="InterPro"/>
</dbReference>
<dbReference type="CDD" id="cd02966">
    <property type="entry name" value="TlpA_like_family"/>
    <property type="match status" value="1"/>
</dbReference>
<dbReference type="PANTHER" id="PTHR42852:SF6">
    <property type="entry name" value="THIOL:DISULFIDE INTERCHANGE PROTEIN DSBE"/>
    <property type="match status" value="1"/>
</dbReference>
<dbReference type="EMBL" id="VLLI01000007">
    <property type="protein sequence ID" value="TWI99443.1"/>
    <property type="molecule type" value="Genomic_DNA"/>
</dbReference>
<evidence type="ECO:0000256" key="2">
    <source>
        <dbReference type="ARBA" id="ARBA00022748"/>
    </source>
</evidence>
<proteinExistence type="predicted"/>
<evidence type="ECO:0000259" key="6">
    <source>
        <dbReference type="PROSITE" id="PS51352"/>
    </source>
</evidence>
<dbReference type="PROSITE" id="PS51352">
    <property type="entry name" value="THIOREDOXIN_2"/>
    <property type="match status" value="1"/>
</dbReference>
<evidence type="ECO:0000256" key="4">
    <source>
        <dbReference type="ARBA" id="ARBA00023284"/>
    </source>
</evidence>
<dbReference type="InterPro" id="IPR050553">
    <property type="entry name" value="Thioredoxin_ResA/DsbE_sf"/>
</dbReference>
<dbReference type="InterPro" id="IPR013740">
    <property type="entry name" value="Redoxin"/>
</dbReference>
<protein>
    <submittedName>
        <fullName evidence="7">Peroxiredoxin</fullName>
    </submittedName>
</protein>
<keyword evidence="4" id="KW-0676">Redox-active center</keyword>
<evidence type="ECO:0000313" key="7">
    <source>
        <dbReference type="EMBL" id="TWI99443.1"/>
    </source>
</evidence>
<keyword evidence="2" id="KW-0201">Cytochrome c-type biogenesis</keyword>
<evidence type="ECO:0000256" key="3">
    <source>
        <dbReference type="ARBA" id="ARBA00023157"/>
    </source>
</evidence>
<evidence type="ECO:0000256" key="5">
    <source>
        <dbReference type="SAM" id="SignalP"/>
    </source>
</evidence>
<dbReference type="SUPFAM" id="SSF52833">
    <property type="entry name" value="Thioredoxin-like"/>
    <property type="match status" value="1"/>
</dbReference>
<dbReference type="GO" id="GO:0030313">
    <property type="term" value="C:cell envelope"/>
    <property type="evidence" value="ECO:0007669"/>
    <property type="project" value="UniProtKB-SubCell"/>
</dbReference>
<dbReference type="InterPro" id="IPR036249">
    <property type="entry name" value="Thioredoxin-like_sf"/>
</dbReference>
<comment type="subcellular location">
    <subcellularLocation>
        <location evidence="1">Cell envelope</location>
    </subcellularLocation>
</comment>
<dbReference type="AlphaFoldDB" id="A0A562U134"/>
<evidence type="ECO:0000313" key="8">
    <source>
        <dbReference type="Proteomes" id="UP000317010"/>
    </source>
</evidence>
<dbReference type="GO" id="GO:0017004">
    <property type="term" value="P:cytochrome complex assembly"/>
    <property type="evidence" value="ECO:0007669"/>
    <property type="project" value="UniProtKB-KW"/>
</dbReference>
<dbReference type="Pfam" id="PF08534">
    <property type="entry name" value="Redoxin"/>
    <property type="match status" value="1"/>
</dbReference>
<organism evidence="7 8">
    <name type="scientific">Mucilaginibacter frigoritolerans</name>
    <dbReference type="NCBI Taxonomy" id="652788"/>
    <lineage>
        <taxon>Bacteria</taxon>
        <taxon>Pseudomonadati</taxon>
        <taxon>Bacteroidota</taxon>
        <taxon>Sphingobacteriia</taxon>
        <taxon>Sphingobacteriales</taxon>
        <taxon>Sphingobacteriaceae</taxon>
        <taxon>Mucilaginibacter</taxon>
    </lineage>
</organism>
<feature type="domain" description="Thioredoxin" evidence="6">
    <location>
        <begin position="247"/>
        <end position="405"/>
    </location>
</feature>
<dbReference type="Gene3D" id="3.40.30.10">
    <property type="entry name" value="Glutaredoxin"/>
    <property type="match status" value="1"/>
</dbReference>
<dbReference type="InterPro" id="IPR013766">
    <property type="entry name" value="Thioredoxin_domain"/>
</dbReference>
<sequence length="414" mass="46021">MLKNKRLILSTLLIFSFCGTILAQAKLQTGVWRGVLKTSSGNEIPFNFEVIDTNGHQQLTVLNGAERLTVTDVKTIGDSVFIRMPLFDSEFKLKLDADGLTGNWIKHLGTKDSQVPFTATPNTAWRFFKDEQKASFNIDGRWAAVFGDGTPGRDELVGEFKQNGSALTGTFLSTTGDYRFLQGTVLGDHLYLSCFDGGHAFFFTAKINDDKTITEGKFYSGLAGQDAWTAVKDANAKLPDAYSLTALKPGYKKIDFSFKDINGNTVSLSDKRFKNKVVIVQILGSWCPNCMDETNYFVSNYYPKYHDKGVEVIGLAYERTTDFAKSQKTLEQLKSHFNVPYPLLITGYTPAKGDPAKSLPMLADFKGFPTTIIIDKKGDVRKIHTGFSGPGTGEYYTQFIDEFTKLTDDLLAEK</sequence>
<gene>
    <name evidence="7" type="ORF">JN11_02760</name>
</gene>
<comment type="caution">
    <text evidence="7">The sequence shown here is derived from an EMBL/GenBank/DDBJ whole genome shotgun (WGS) entry which is preliminary data.</text>
</comment>
<accession>A0A562U134</accession>
<keyword evidence="5" id="KW-0732">Signal</keyword>
<evidence type="ECO:0000256" key="1">
    <source>
        <dbReference type="ARBA" id="ARBA00004196"/>
    </source>
</evidence>
<name>A0A562U134_9SPHI</name>
<reference evidence="7 8" key="1">
    <citation type="submission" date="2019-07" db="EMBL/GenBank/DDBJ databases">
        <title>Genomic Encyclopedia of Archaeal and Bacterial Type Strains, Phase II (KMG-II): from individual species to whole genera.</title>
        <authorList>
            <person name="Goeker M."/>
        </authorList>
    </citation>
    <scope>NUCLEOTIDE SEQUENCE [LARGE SCALE GENOMIC DNA]</scope>
    <source>
        <strain evidence="7 8">ATCC BAA-1854</strain>
    </source>
</reference>
<keyword evidence="3" id="KW-1015">Disulfide bond</keyword>
<dbReference type="RefSeq" id="WP_144913357.1">
    <property type="nucleotide sequence ID" value="NZ_VLLI01000007.1"/>
</dbReference>
<dbReference type="Proteomes" id="UP000317010">
    <property type="component" value="Unassembled WGS sequence"/>
</dbReference>
<dbReference type="OrthoDB" id="616241at2"/>
<feature type="chain" id="PRO_5021847036" evidence="5">
    <location>
        <begin position="26"/>
        <end position="414"/>
    </location>
</feature>
<dbReference type="PANTHER" id="PTHR42852">
    <property type="entry name" value="THIOL:DISULFIDE INTERCHANGE PROTEIN DSBE"/>
    <property type="match status" value="1"/>
</dbReference>